<keyword evidence="3" id="KW-0963">Cytoplasm</keyword>
<protein>
    <recommendedName>
        <fullName evidence="11">A-kinase anchoring protein 7</fullName>
    </recommendedName>
</protein>
<feature type="region of interest" description="Disordered" evidence="6">
    <location>
        <begin position="374"/>
        <end position="406"/>
    </location>
</feature>
<keyword evidence="4" id="KW-0539">Nucleus</keyword>
<dbReference type="Proteomes" id="UP000694580">
    <property type="component" value="Chromosome 14"/>
</dbReference>
<sequence>MQARLSAALRDVTADPLQMTSPNLRVCAKGRNDVTQKAHGRNLEDRDPESAEKQTTKRAKRKAKKPCGRKQKPKTPESSGDLVAELPFAKAEVWKDLGFPSSESLKKKRKRGERVESEEDADKKKKKDCQRANYFVSVPITSSQIKSGVEAVQAAVLQKDPRLSRALIAPGSLHVTLLVTHLSNEDEVNLAAAALVQTQPRLQELLEGGELVLPFSGIWHFRHEVVFAQLAEGEHAAKLMKIAEAVRKTFEEKGIAAGDGKDFKPHLTFMKLSRAPKLRRQGIKKLDPELYAEFIEHQFGDETVSRIDLCSMLKKKTPDGYYHCEKSVTFNLVQTTRRASSTSGKKLPEADDEELVRLSKKLVEEAVLRAVQQYMKETQQNGGAVAKDEGPPTPDATPTPNTNSNK</sequence>
<evidence type="ECO:0000256" key="2">
    <source>
        <dbReference type="ARBA" id="ARBA00004496"/>
    </source>
</evidence>
<dbReference type="InterPro" id="IPR009097">
    <property type="entry name" value="Cyclic_Pdiesterase"/>
</dbReference>
<reference evidence="9" key="2">
    <citation type="submission" date="2025-08" db="UniProtKB">
        <authorList>
            <consortium name="Ensembl"/>
        </authorList>
    </citation>
    <scope>IDENTIFICATION</scope>
</reference>
<dbReference type="SUPFAM" id="SSF55144">
    <property type="entry name" value="LigT-like"/>
    <property type="match status" value="1"/>
</dbReference>
<evidence type="ECO:0000256" key="5">
    <source>
        <dbReference type="ARBA" id="ARBA00038702"/>
    </source>
</evidence>
<dbReference type="PANTHER" id="PTHR15934">
    <property type="entry name" value="RNA 2',3'-CYCLIC PHOSPHODIESTERASE"/>
    <property type="match status" value="1"/>
</dbReference>
<evidence type="ECO:0000313" key="10">
    <source>
        <dbReference type="Proteomes" id="UP000694580"/>
    </source>
</evidence>
<dbReference type="Ensembl" id="ENSDCDT00010061131.1">
    <property type="protein sequence ID" value="ENSDCDP00010050705.1"/>
    <property type="gene ID" value="ENSDCDG00010030003.1"/>
</dbReference>
<evidence type="ECO:0000313" key="9">
    <source>
        <dbReference type="Ensembl" id="ENSDCDP00010050705.1"/>
    </source>
</evidence>
<dbReference type="InterPro" id="IPR052641">
    <property type="entry name" value="AKAP7_isoform_gamma"/>
</dbReference>
<feature type="domain" description="A-kinase anchor protein 7 RI-RII subunit-binding" evidence="8">
    <location>
        <begin position="349"/>
        <end position="403"/>
    </location>
</feature>
<dbReference type="InterPro" id="IPR019510">
    <property type="entry name" value="AKAP7-like_phosphoesterase"/>
</dbReference>
<comment type="subunit">
    <text evidence="5">Binds cAMP-dependent protein kinase (PKA). Interacts with PRKCA; only the cytoplasmic form is capable of interacting with PRKCA.</text>
</comment>
<feature type="domain" description="A-kinase anchor protein 7-like phosphoesterase" evidence="7">
    <location>
        <begin position="133"/>
        <end position="330"/>
    </location>
</feature>
<name>A0AAY4DZF1_9TELE</name>
<gene>
    <name evidence="9" type="primary">AKAP7</name>
</gene>
<accession>A0AAY4DZF1</accession>
<dbReference type="AlphaFoldDB" id="A0AAY4DZF1"/>
<dbReference type="Pfam" id="PF10470">
    <property type="entry name" value="AKAP7_RIRII_bdg"/>
    <property type="match status" value="1"/>
</dbReference>
<dbReference type="Pfam" id="PF10469">
    <property type="entry name" value="AKAP7_NLS"/>
    <property type="match status" value="1"/>
</dbReference>
<proteinExistence type="predicted"/>
<dbReference type="RefSeq" id="XP_028858568.1">
    <property type="nucleotide sequence ID" value="XM_029002735.1"/>
</dbReference>
<comment type="subcellular location">
    <subcellularLocation>
        <location evidence="2">Cytoplasm</location>
    </subcellularLocation>
    <subcellularLocation>
        <location evidence="1">Nucleus</location>
    </subcellularLocation>
</comment>
<dbReference type="GeneID" id="114803272"/>
<feature type="region of interest" description="Disordered" evidence="6">
    <location>
        <begin position="1"/>
        <end position="82"/>
    </location>
</feature>
<dbReference type="InterPro" id="IPR019511">
    <property type="entry name" value="AKAP7_RI-RII-bd_dom"/>
</dbReference>
<dbReference type="Gene3D" id="3.90.1140.10">
    <property type="entry name" value="Cyclic phosphodiesterase"/>
    <property type="match status" value="1"/>
</dbReference>
<evidence type="ECO:0000259" key="8">
    <source>
        <dbReference type="Pfam" id="PF10470"/>
    </source>
</evidence>
<dbReference type="GO" id="GO:0005829">
    <property type="term" value="C:cytosol"/>
    <property type="evidence" value="ECO:0007669"/>
    <property type="project" value="TreeGrafter"/>
</dbReference>
<dbReference type="GeneTree" id="ENSGT00390000012756"/>
<evidence type="ECO:0000256" key="4">
    <source>
        <dbReference type="ARBA" id="ARBA00023242"/>
    </source>
</evidence>
<evidence type="ECO:0000259" key="7">
    <source>
        <dbReference type="Pfam" id="PF10469"/>
    </source>
</evidence>
<dbReference type="GO" id="GO:0010738">
    <property type="term" value="P:regulation of protein kinase A signaling"/>
    <property type="evidence" value="ECO:0007669"/>
    <property type="project" value="TreeGrafter"/>
</dbReference>
<dbReference type="PANTHER" id="PTHR15934:SF6">
    <property type="entry name" value="A-KINASE ANCHOR PROTEIN 7 ISOFORM GAMMA"/>
    <property type="match status" value="1"/>
</dbReference>
<dbReference type="FunFam" id="3.90.1140.10:FF:000004">
    <property type="entry name" value="A-kinase anchoring protein 7 isoform X1"/>
    <property type="match status" value="1"/>
</dbReference>
<dbReference type="GO" id="GO:0005634">
    <property type="term" value="C:nucleus"/>
    <property type="evidence" value="ECO:0007669"/>
    <property type="project" value="UniProtKB-SubCell"/>
</dbReference>
<evidence type="ECO:0000256" key="3">
    <source>
        <dbReference type="ARBA" id="ARBA00022490"/>
    </source>
</evidence>
<dbReference type="GO" id="GO:0034237">
    <property type="term" value="F:protein kinase A regulatory subunit binding"/>
    <property type="evidence" value="ECO:0007669"/>
    <property type="project" value="TreeGrafter"/>
</dbReference>
<feature type="compositionally biased region" description="Basic and acidic residues" evidence="6">
    <location>
        <begin position="30"/>
        <end position="55"/>
    </location>
</feature>
<reference evidence="9" key="3">
    <citation type="submission" date="2025-09" db="UniProtKB">
        <authorList>
            <consortium name="Ensembl"/>
        </authorList>
    </citation>
    <scope>IDENTIFICATION</scope>
</reference>
<organism evidence="9 10">
    <name type="scientific">Denticeps clupeoides</name>
    <name type="common">denticle herring</name>
    <dbReference type="NCBI Taxonomy" id="299321"/>
    <lineage>
        <taxon>Eukaryota</taxon>
        <taxon>Metazoa</taxon>
        <taxon>Chordata</taxon>
        <taxon>Craniata</taxon>
        <taxon>Vertebrata</taxon>
        <taxon>Euteleostomi</taxon>
        <taxon>Actinopterygii</taxon>
        <taxon>Neopterygii</taxon>
        <taxon>Teleostei</taxon>
        <taxon>Clupei</taxon>
        <taxon>Clupeiformes</taxon>
        <taxon>Denticipitoidei</taxon>
        <taxon>Denticipitidae</taxon>
        <taxon>Denticeps</taxon>
    </lineage>
</organism>
<keyword evidence="10" id="KW-1185">Reference proteome</keyword>
<feature type="region of interest" description="Disordered" evidence="6">
    <location>
        <begin position="103"/>
        <end position="126"/>
    </location>
</feature>
<reference evidence="9 10" key="1">
    <citation type="submission" date="2020-06" db="EMBL/GenBank/DDBJ databases">
        <authorList>
            <consortium name="Wellcome Sanger Institute Data Sharing"/>
        </authorList>
    </citation>
    <scope>NUCLEOTIDE SEQUENCE [LARGE SCALE GENOMIC DNA]</scope>
</reference>
<evidence type="ECO:0008006" key="11">
    <source>
        <dbReference type="Google" id="ProtNLM"/>
    </source>
</evidence>
<feature type="compositionally biased region" description="Basic residues" evidence="6">
    <location>
        <begin position="56"/>
        <end position="73"/>
    </location>
</feature>
<evidence type="ECO:0000256" key="6">
    <source>
        <dbReference type="SAM" id="MobiDB-lite"/>
    </source>
</evidence>
<evidence type="ECO:0000256" key="1">
    <source>
        <dbReference type="ARBA" id="ARBA00004123"/>
    </source>
</evidence>